<feature type="transmembrane region" description="Helical" evidence="1">
    <location>
        <begin position="47"/>
        <end position="69"/>
    </location>
</feature>
<protein>
    <recommendedName>
        <fullName evidence="4">Phage holin family protein</fullName>
    </recommendedName>
</protein>
<gene>
    <name evidence="2" type="ORF">QWZ03_20220</name>
</gene>
<feature type="transmembrane region" description="Helical" evidence="1">
    <location>
        <begin position="102"/>
        <end position="126"/>
    </location>
</feature>
<keyword evidence="1" id="KW-0812">Transmembrane</keyword>
<evidence type="ECO:0000313" key="3">
    <source>
        <dbReference type="Proteomes" id="UP001180081"/>
    </source>
</evidence>
<feature type="transmembrane region" description="Helical" evidence="1">
    <location>
        <begin position="76"/>
        <end position="96"/>
    </location>
</feature>
<reference evidence="2" key="2">
    <citation type="submission" date="2023-06" db="EMBL/GenBank/DDBJ databases">
        <authorList>
            <person name="Lucena T."/>
            <person name="Sun Q."/>
        </authorList>
    </citation>
    <scope>NUCLEOTIDE SEQUENCE</scope>
    <source>
        <strain evidence="2">CECT 7703</strain>
    </source>
</reference>
<evidence type="ECO:0000256" key="1">
    <source>
        <dbReference type="SAM" id="Phobius"/>
    </source>
</evidence>
<dbReference type="RefSeq" id="WP_290334419.1">
    <property type="nucleotide sequence ID" value="NZ_JAUFPU010000019.1"/>
</dbReference>
<accession>A0ABT8BBD3</accession>
<dbReference type="EMBL" id="JAUFPU010000019">
    <property type="protein sequence ID" value="MDN3579100.1"/>
    <property type="molecule type" value="Genomic_DNA"/>
</dbReference>
<comment type="caution">
    <text evidence="2">The sequence shown here is derived from an EMBL/GenBank/DDBJ whole genome shotgun (WGS) entry which is preliminary data.</text>
</comment>
<dbReference type="Proteomes" id="UP001180081">
    <property type="component" value="Unassembled WGS sequence"/>
</dbReference>
<keyword evidence="1" id="KW-0472">Membrane</keyword>
<proteinExistence type="predicted"/>
<evidence type="ECO:0000313" key="2">
    <source>
        <dbReference type="EMBL" id="MDN3579100.1"/>
    </source>
</evidence>
<reference evidence="2" key="1">
    <citation type="journal article" date="2014" name="Int. J. Syst. Evol. Microbiol.">
        <title>Complete genome of a new Firmicutes species belonging to the dominant human colonic microbiota ('Ruminococcus bicirculans') reveals two chromosomes and a selective capacity to utilize plant glucans.</title>
        <authorList>
            <consortium name="NISC Comparative Sequencing Program"/>
            <person name="Wegmann U."/>
            <person name="Louis P."/>
            <person name="Goesmann A."/>
            <person name="Henrissat B."/>
            <person name="Duncan S.H."/>
            <person name="Flint H.J."/>
        </authorList>
    </citation>
    <scope>NUCLEOTIDE SEQUENCE</scope>
    <source>
        <strain evidence="2">CECT 7703</strain>
    </source>
</reference>
<sequence length="128" mass="13525">MFLLVLVLLLMFVAMISIKAAVAVVAFSLVTGWVVKFAARMASAEVGLFESMKAAAFSLFLNALANAWIFPGGEMIQVIGSLIVVAVSVLAFSIVLELKAVAAIVVSLAFWLVAFPLMIFAGSALLRS</sequence>
<keyword evidence="3" id="KW-1185">Reference proteome</keyword>
<name>A0ABT8BBD3_9NEIS</name>
<organism evidence="2 3">
    <name type="scientific">Chitinimonas viridis</name>
    <dbReference type="NCBI Taxonomy" id="664880"/>
    <lineage>
        <taxon>Bacteria</taxon>
        <taxon>Pseudomonadati</taxon>
        <taxon>Pseudomonadota</taxon>
        <taxon>Betaproteobacteria</taxon>
        <taxon>Neisseriales</taxon>
        <taxon>Chitinibacteraceae</taxon>
        <taxon>Chitinimonas</taxon>
    </lineage>
</organism>
<keyword evidence="1" id="KW-1133">Transmembrane helix</keyword>
<evidence type="ECO:0008006" key="4">
    <source>
        <dbReference type="Google" id="ProtNLM"/>
    </source>
</evidence>